<name>A0A2P2IRY8_RHIMU</name>
<reference evidence="2" key="1">
    <citation type="submission" date="2018-02" db="EMBL/GenBank/DDBJ databases">
        <title>Rhizophora mucronata_Transcriptome.</title>
        <authorList>
            <person name="Meera S.P."/>
            <person name="Sreeshan A."/>
            <person name="Augustine A."/>
        </authorList>
    </citation>
    <scope>NUCLEOTIDE SEQUENCE</scope>
    <source>
        <tissue evidence="2">Leaf</tissue>
    </source>
</reference>
<evidence type="ECO:0000313" key="2">
    <source>
        <dbReference type="EMBL" id="MBW83960.1"/>
    </source>
</evidence>
<accession>A0A2P2IRY8</accession>
<sequence length="37" mass="4288">MRQQEPSMPQVRKSRADGVEMNQQTEAIVQILFNEPT</sequence>
<proteinExistence type="predicted"/>
<dbReference type="EMBL" id="GGEC01003477">
    <property type="protein sequence ID" value="MBW83960.1"/>
    <property type="molecule type" value="Transcribed_RNA"/>
</dbReference>
<organism evidence="2">
    <name type="scientific">Rhizophora mucronata</name>
    <name type="common">Asiatic mangrove</name>
    <dbReference type="NCBI Taxonomy" id="61149"/>
    <lineage>
        <taxon>Eukaryota</taxon>
        <taxon>Viridiplantae</taxon>
        <taxon>Streptophyta</taxon>
        <taxon>Embryophyta</taxon>
        <taxon>Tracheophyta</taxon>
        <taxon>Spermatophyta</taxon>
        <taxon>Magnoliopsida</taxon>
        <taxon>eudicotyledons</taxon>
        <taxon>Gunneridae</taxon>
        <taxon>Pentapetalae</taxon>
        <taxon>rosids</taxon>
        <taxon>fabids</taxon>
        <taxon>Malpighiales</taxon>
        <taxon>Rhizophoraceae</taxon>
        <taxon>Rhizophora</taxon>
    </lineage>
</organism>
<protein>
    <submittedName>
        <fullName evidence="2">Uncharacterized protein</fullName>
    </submittedName>
</protein>
<evidence type="ECO:0000256" key="1">
    <source>
        <dbReference type="SAM" id="MobiDB-lite"/>
    </source>
</evidence>
<feature type="region of interest" description="Disordered" evidence="1">
    <location>
        <begin position="1"/>
        <end position="21"/>
    </location>
</feature>
<dbReference type="AlphaFoldDB" id="A0A2P2IRY8"/>